<keyword evidence="2" id="KW-0813">Transport</keyword>
<dbReference type="PROSITE" id="PS51007">
    <property type="entry name" value="CYTC"/>
    <property type="match status" value="2"/>
</dbReference>
<dbReference type="SUPFAM" id="SSF46626">
    <property type="entry name" value="Cytochrome c"/>
    <property type="match status" value="2"/>
</dbReference>
<dbReference type="Gene3D" id="1.10.760.10">
    <property type="entry name" value="Cytochrome c-like domain"/>
    <property type="match status" value="2"/>
</dbReference>
<evidence type="ECO:0000256" key="7">
    <source>
        <dbReference type="ARBA" id="ARBA00023004"/>
    </source>
</evidence>
<dbReference type="Pfam" id="PF00034">
    <property type="entry name" value="Cytochrom_C"/>
    <property type="match status" value="2"/>
</dbReference>
<feature type="domain" description="Cytochrome c" evidence="10">
    <location>
        <begin position="111"/>
        <end position="198"/>
    </location>
</feature>
<reference evidence="12" key="1">
    <citation type="journal article" date="2019" name="Int. J. Syst. Evol. Microbiol.">
        <title>The Global Catalogue of Microorganisms (GCM) 10K type strain sequencing project: providing services to taxonomists for standard genome sequencing and annotation.</title>
        <authorList>
            <consortium name="The Broad Institute Genomics Platform"/>
            <consortium name="The Broad Institute Genome Sequencing Center for Infectious Disease"/>
            <person name="Wu L."/>
            <person name="Ma J."/>
        </authorList>
    </citation>
    <scope>NUCLEOTIDE SEQUENCE [LARGE SCALE GENOMIC DNA]</scope>
    <source>
        <strain evidence="12">DT28</strain>
    </source>
</reference>
<accession>A0ABV9JKR1</accession>
<dbReference type="InterPro" id="IPR009056">
    <property type="entry name" value="Cyt_c-like_dom"/>
</dbReference>
<gene>
    <name evidence="11" type="ORF">ACFO3I_07485</name>
</gene>
<keyword evidence="12" id="KW-1185">Reference proteome</keyword>
<dbReference type="Proteomes" id="UP001595962">
    <property type="component" value="Unassembled WGS sequence"/>
</dbReference>
<evidence type="ECO:0000256" key="8">
    <source>
        <dbReference type="PROSITE-ProRule" id="PRU00433"/>
    </source>
</evidence>
<dbReference type="PIRSF" id="PIRSF000005">
    <property type="entry name" value="Cytochrome_c4"/>
    <property type="match status" value="1"/>
</dbReference>
<dbReference type="InterPro" id="IPR036909">
    <property type="entry name" value="Cyt_c-like_dom_sf"/>
</dbReference>
<dbReference type="RefSeq" id="WP_377332989.1">
    <property type="nucleotide sequence ID" value="NZ_JBHSGB010000006.1"/>
</dbReference>
<evidence type="ECO:0000256" key="2">
    <source>
        <dbReference type="ARBA" id="ARBA00022448"/>
    </source>
</evidence>
<keyword evidence="6" id="KW-0249">Electron transport</keyword>
<feature type="domain" description="Cytochrome c" evidence="10">
    <location>
        <begin position="12"/>
        <end position="99"/>
    </location>
</feature>
<organism evidence="11 12">
    <name type="scientific">Rheinheimera marina</name>
    <dbReference type="NCBI Taxonomy" id="1774958"/>
    <lineage>
        <taxon>Bacteria</taxon>
        <taxon>Pseudomonadati</taxon>
        <taxon>Pseudomonadota</taxon>
        <taxon>Gammaproteobacteria</taxon>
        <taxon>Chromatiales</taxon>
        <taxon>Chromatiaceae</taxon>
        <taxon>Rheinheimera</taxon>
    </lineage>
</organism>
<sequence length="199" mass="20979">MRIKIRILPTLALISLNTALASEPTLCLSCHGDNSRAATSAPLLDAQLKPYLQKQLQQFRAGERGSDPADAAGQTMAAVAKTLTDADIAQFAGYFAALPKTAVAAEPAAAELLDKGRRLYIGNCGTCHGNQAEGNNALHAPALAAQSPAYLLLQLQHFRSGLRGQLKTDKPGRQMAMMAKTLTEQDVQAVVAYIGAGLP</sequence>
<keyword evidence="7 8" id="KW-0408">Iron</keyword>
<feature type="chain" id="PRO_5045062699" evidence="9">
    <location>
        <begin position="22"/>
        <end position="199"/>
    </location>
</feature>
<protein>
    <submittedName>
        <fullName evidence="11">C-type cytochrome</fullName>
    </submittedName>
</protein>
<evidence type="ECO:0000256" key="4">
    <source>
        <dbReference type="ARBA" id="ARBA00022723"/>
    </source>
</evidence>
<comment type="caution">
    <text evidence="11">The sequence shown here is derived from an EMBL/GenBank/DDBJ whole genome shotgun (WGS) entry which is preliminary data.</text>
</comment>
<evidence type="ECO:0000256" key="5">
    <source>
        <dbReference type="ARBA" id="ARBA00022764"/>
    </source>
</evidence>
<dbReference type="PANTHER" id="PTHR33751:SF9">
    <property type="entry name" value="CYTOCHROME C4"/>
    <property type="match status" value="1"/>
</dbReference>
<evidence type="ECO:0000313" key="11">
    <source>
        <dbReference type="EMBL" id="MFC4654851.1"/>
    </source>
</evidence>
<keyword evidence="4 8" id="KW-0479">Metal-binding</keyword>
<dbReference type="InterPro" id="IPR024167">
    <property type="entry name" value="Cytochrome_c4-like"/>
</dbReference>
<proteinExistence type="predicted"/>
<keyword evidence="9" id="KW-0732">Signal</keyword>
<feature type="signal peptide" evidence="9">
    <location>
        <begin position="1"/>
        <end position="21"/>
    </location>
</feature>
<evidence type="ECO:0000256" key="6">
    <source>
        <dbReference type="ARBA" id="ARBA00022982"/>
    </source>
</evidence>
<dbReference type="EMBL" id="JBHSGB010000006">
    <property type="protein sequence ID" value="MFC4654851.1"/>
    <property type="molecule type" value="Genomic_DNA"/>
</dbReference>
<dbReference type="PANTHER" id="PTHR33751">
    <property type="entry name" value="CBB3-TYPE CYTOCHROME C OXIDASE SUBUNIT FIXP"/>
    <property type="match status" value="1"/>
</dbReference>
<evidence type="ECO:0000256" key="1">
    <source>
        <dbReference type="ARBA" id="ARBA00004418"/>
    </source>
</evidence>
<keyword evidence="3 8" id="KW-0349">Heme</keyword>
<keyword evidence="5" id="KW-0574">Periplasm</keyword>
<evidence type="ECO:0000256" key="3">
    <source>
        <dbReference type="ARBA" id="ARBA00022617"/>
    </source>
</evidence>
<name>A0ABV9JKR1_9GAMM</name>
<dbReference type="InterPro" id="IPR050597">
    <property type="entry name" value="Cytochrome_c_Oxidase_Subunit"/>
</dbReference>
<evidence type="ECO:0000259" key="10">
    <source>
        <dbReference type="PROSITE" id="PS51007"/>
    </source>
</evidence>
<evidence type="ECO:0000256" key="9">
    <source>
        <dbReference type="SAM" id="SignalP"/>
    </source>
</evidence>
<comment type="subcellular location">
    <subcellularLocation>
        <location evidence="1">Periplasm</location>
    </subcellularLocation>
</comment>
<evidence type="ECO:0000313" key="12">
    <source>
        <dbReference type="Proteomes" id="UP001595962"/>
    </source>
</evidence>